<dbReference type="FunCoup" id="A0A136IT36">
    <property type="interactions" value="105"/>
</dbReference>
<dbReference type="GO" id="GO:0016740">
    <property type="term" value="F:transferase activity"/>
    <property type="evidence" value="ECO:0007669"/>
    <property type="project" value="UniProtKB-KW"/>
</dbReference>
<dbReference type="InterPro" id="IPR044992">
    <property type="entry name" value="ChyE-like"/>
</dbReference>
<dbReference type="InParanoid" id="A0A136IT36"/>
<dbReference type="SUPFAM" id="SSF52317">
    <property type="entry name" value="Class I glutamine amidotransferase-like"/>
    <property type="match status" value="1"/>
</dbReference>
<dbReference type="Proteomes" id="UP000070501">
    <property type="component" value="Unassembled WGS sequence"/>
</dbReference>
<name>A0A136IT36_9PEZI</name>
<dbReference type="OrthoDB" id="92161at2759"/>
<reference evidence="3" key="1">
    <citation type="submission" date="2016-02" db="EMBL/GenBank/DDBJ databases">
        <title>Draft genome sequence of Microdochium bolleyi, a fungal endophyte of beachgrass.</title>
        <authorList>
            <consortium name="DOE Joint Genome Institute"/>
            <person name="David A.S."/>
            <person name="May G."/>
            <person name="Haridas S."/>
            <person name="Lim J."/>
            <person name="Wang M."/>
            <person name="Labutti K."/>
            <person name="Lipzen A."/>
            <person name="Barry K."/>
            <person name="Grigoriev I.V."/>
        </authorList>
    </citation>
    <scope>NUCLEOTIDE SEQUENCE [LARGE SCALE GENOMIC DNA]</scope>
    <source>
        <strain evidence="3">J235TASD1</strain>
    </source>
</reference>
<dbReference type="GO" id="GO:0005634">
    <property type="term" value="C:nucleus"/>
    <property type="evidence" value="ECO:0007669"/>
    <property type="project" value="TreeGrafter"/>
</dbReference>
<dbReference type="Pfam" id="PF00117">
    <property type="entry name" value="GATase"/>
    <property type="match status" value="1"/>
</dbReference>
<evidence type="ECO:0000313" key="3">
    <source>
        <dbReference type="Proteomes" id="UP000070501"/>
    </source>
</evidence>
<dbReference type="AlphaFoldDB" id="A0A136IT36"/>
<evidence type="ECO:0000259" key="1">
    <source>
        <dbReference type="Pfam" id="PF00117"/>
    </source>
</evidence>
<keyword evidence="2" id="KW-0808">Transferase</keyword>
<dbReference type="Gene3D" id="3.40.50.880">
    <property type="match status" value="1"/>
</dbReference>
<dbReference type="InterPro" id="IPR017926">
    <property type="entry name" value="GATASE"/>
</dbReference>
<dbReference type="InterPro" id="IPR029062">
    <property type="entry name" value="Class_I_gatase-like"/>
</dbReference>
<gene>
    <name evidence="2" type="ORF">Micbo1qcDRAFT_166813</name>
</gene>
<accession>A0A136IT36</accession>
<dbReference type="PANTHER" id="PTHR42695:SF5">
    <property type="entry name" value="GLUTAMINE AMIDOTRANSFERASE YLR126C-RELATED"/>
    <property type="match status" value="1"/>
</dbReference>
<keyword evidence="3" id="KW-1185">Reference proteome</keyword>
<dbReference type="STRING" id="196109.A0A136IT36"/>
<dbReference type="PROSITE" id="PS51273">
    <property type="entry name" value="GATASE_TYPE_1"/>
    <property type="match status" value="1"/>
</dbReference>
<organism evidence="2 3">
    <name type="scientific">Microdochium bolleyi</name>
    <dbReference type="NCBI Taxonomy" id="196109"/>
    <lineage>
        <taxon>Eukaryota</taxon>
        <taxon>Fungi</taxon>
        <taxon>Dikarya</taxon>
        <taxon>Ascomycota</taxon>
        <taxon>Pezizomycotina</taxon>
        <taxon>Sordariomycetes</taxon>
        <taxon>Xylariomycetidae</taxon>
        <taxon>Xylariales</taxon>
        <taxon>Microdochiaceae</taxon>
        <taxon>Microdochium</taxon>
    </lineage>
</organism>
<evidence type="ECO:0000313" key="2">
    <source>
        <dbReference type="EMBL" id="KXJ88174.1"/>
    </source>
</evidence>
<keyword evidence="2" id="KW-0315">Glutamine amidotransferase</keyword>
<dbReference type="PANTHER" id="PTHR42695">
    <property type="entry name" value="GLUTAMINE AMIDOTRANSFERASE YLR126C-RELATED"/>
    <property type="match status" value="1"/>
</dbReference>
<sequence length="260" mass="28790">MGSAPPPIRLAILETDTPVPGIQAQYKTYGGVFRHLFSRALSLPDLDDPARSPLRISHHDVVNGDFASAYPDPAPDAADPIDAILITGSKHNSFDAEPWIEHLVQYTRRILEGGRVKVIGVCFGHQIVGRALGAQVGRNDRGWEISVVPLELNEEGKKVFGRDTLRIHQMHRDAVLTLPPGCTPLASTAACPIQAMYIPGRMIAVQGHPEFTEDMVREILQLRKYGGILSDDIFEDGMRRVGDEHDGVEIARVFMRFLRE</sequence>
<dbReference type="CDD" id="cd01741">
    <property type="entry name" value="GATase1_1"/>
    <property type="match status" value="1"/>
</dbReference>
<proteinExistence type="predicted"/>
<protein>
    <submittedName>
        <fullName evidence="2">Glutamine amidotransferase class-I</fullName>
    </submittedName>
</protein>
<dbReference type="GO" id="GO:0005829">
    <property type="term" value="C:cytosol"/>
    <property type="evidence" value="ECO:0007669"/>
    <property type="project" value="TreeGrafter"/>
</dbReference>
<dbReference type="EMBL" id="KQ964259">
    <property type="protein sequence ID" value="KXJ88174.1"/>
    <property type="molecule type" value="Genomic_DNA"/>
</dbReference>
<feature type="domain" description="Glutamine amidotransferase" evidence="1">
    <location>
        <begin position="79"/>
        <end position="213"/>
    </location>
</feature>